<dbReference type="InterPro" id="IPR016186">
    <property type="entry name" value="C-type_lectin-like/link_sf"/>
</dbReference>
<dbReference type="CDD" id="cd00037">
    <property type="entry name" value="CLECT"/>
    <property type="match status" value="1"/>
</dbReference>
<dbReference type="PROSITE" id="PS50041">
    <property type="entry name" value="C_TYPE_LECTIN_2"/>
    <property type="match status" value="1"/>
</dbReference>
<sequence length="151" mass="17656">MRAVTVFISILIGVYGTQWHAPTPDTTTVRYGNYHYKIYPLEASFHEAEDLCVAQGGHLASIHNKEENNIVYWLMRDNEPTMGDYDEAWIGLRRKLLLWNHLEEDQLPMYSAWTWTDGTPVNFFDWAPAQPEKIANSECIQVVYFFFVTFE</sequence>
<reference evidence="3 4" key="1">
    <citation type="submission" date="2015-09" db="EMBL/GenBank/DDBJ databases">
        <title>Draft genome of the parasitic nematode Teladorsagia circumcincta isolate WARC Sus (inbred).</title>
        <authorList>
            <person name="Mitreva M."/>
        </authorList>
    </citation>
    <scope>NUCLEOTIDE SEQUENCE [LARGE SCALE GENOMIC DNA]</scope>
    <source>
        <strain evidence="3 4">S</strain>
    </source>
</reference>
<dbReference type="SUPFAM" id="SSF56436">
    <property type="entry name" value="C-type lectin-like"/>
    <property type="match status" value="1"/>
</dbReference>
<gene>
    <name evidence="3" type="ORF">TELCIR_22838</name>
</gene>
<evidence type="ECO:0000313" key="4">
    <source>
        <dbReference type="Proteomes" id="UP000230423"/>
    </source>
</evidence>
<feature type="signal peptide" evidence="1">
    <location>
        <begin position="1"/>
        <end position="16"/>
    </location>
</feature>
<organism evidence="3 4">
    <name type="scientific">Teladorsagia circumcincta</name>
    <name type="common">Brown stomach worm</name>
    <name type="synonym">Ostertagia circumcincta</name>
    <dbReference type="NCBI Taxonomy" id="45464"/>
    <lineage>
        <taxon>Eukaryota</taxon>
        <taxon>Metazoa</taxon>
        <taxon>Ecdysozoa</taxon>
        <taxon>Nematoda</taxon>
        <taxon>Chromadorea</taxon>
        <taxon>Rhabditida</taxon>
        <taxon>Rhabditina</taxon>
        <taxon>Rhabditomorpha</taxon>
        <taxon>Strongyloidea</taxon>
        <taxon>Trichostrongylidae</taxon>
        <taxon>Teladorsagia</taxon>
    </lineage>
</organism>
<accession>A0A2G9TCU9</accession>
<evidence type="ECO:0000313" key="3">
    <source>
        <dbReference type="EMBL" id="PIO55774.1"/>
    </source>
</evidence>
<proteinExistence type="predicted"/>
<keyword evidence="1" id="KW-0732">Signal</keyword>
<dbReference type="Gene3D" id="3.10.100.10">
    <property type="entry name" value="Mannose-Binding Protein A, subunit A"/>
    <property type="match status" value="1"/>
</dbReference>
<dbReference type="PANTHER" id="PTHR22803">
    <property type="entry name" value="MANNOSE, PHOSPHOLIPASE, LECTIN RECEPTOR RELATED"/>
    <property type="match status" value="1"/>
</dbReference>
<dbReference type="EMBL" id="KZ384273">
    <property type="protein sequence ID" value="PIO55774.1"/>
    <property type="molecule type" value="Genomic_DNA"/>
</dbReference>
<name>A0A2G9TCU9_TELCI</name>
<evidence type="ECO:0000256" key="1">
    <source>
        <dbReference type="SAM" id="SignalP"/>
    </source>
</evidence>
<dbReference type="SMART" id="SM00034">
    <property type="entry name" value="CLECT"/>
    <property type="match status" value="1"/>
</dbReference>
<dbReference type="InterPro" id="IPR050111">
    <property type="entry name" value="C-type_lectin/snaclec_domain"/>
</dbReference>
<dbReference type="AlphaFoldDB" id="A0A2G9TCU9"/>
<dbReference type="InterPro" id="IPR016187">
    <property type="entry name" value="CTDL_fold"/>
</dbReference>
<feature type="domain" description="C-type lectin" evidence="2">
    <location>
        <begin position="31"/>
        <end position="142"/>
    </location>
</feature>
<protein>
    <submittedName>
        <fullName evidence="3">Lectin C-type domain protein</fullName>
    </submittedName>
</protein>
<dbReference type="Pfam" id="PF00059">
    <property type="entry name" value="Lectin_C"/>
    <property type="match status" value="1"/>
</dbReference>
<dbReference type="OrthoDB" id="5872782at2759"/>
<dbReference type="Proteomes" id="UP000230423">
    <property type="component" value="Unassembled WGS sequence"/>
</dbReference>
<dbReference type="InterPro" id="IPR001304">
    <property type="entry name" value="C-type_lectin-like"/>
</dbReference>
<keyword evidence="4" id="KW-1185">Reference proteome</keyword>
<feature type="non-terminal residue" evidence="3">
    <location>
        <position position="151"/>
    </location>
</feature>
<feature type="chain" id="PRO_5013600904" evidence="1">
    <location>
        <begin position="17"/>
        <end position="151"/>
    </location>
</feature>
<evidence type="ECO:0000259" key="2">
    <source>
        <dbReference type="PROSITE" id="PS50041"/>
    </source>
</evidence>